<evidence type="ECO:0000256" key="1">
    <source>
        <dbReference type="ARBA" id="ARBA00004651"/>
    </source>
</evidence>
<gene>
    <name evidence="9" type="ORF">GCM10023168_26020</name>
</gene>
<feature type="region of interest" description="Disordered" evidence="6">
    <location>
        <begin position="162"/>
        <end position="222"/>
    </location>
</feature>
<feature type="transmembrane region" description="Helical" evidence="7">
    <location>
        <begin position="33"/>
        <end position="54"/>
    </location>
</feature>
<feature type="transmembrane region" description="Helical" evidence="7">
    <location>
        <begin position="66"/>
        <end position="88"/>
    </location>
</feature>
<evidence type="ECO:0000256" key="7">
    <source>
        <dbReference type="SAM" id="Phobius"/>
    </source>
</evidence>
<comment type="caution">
    <text evidence="9">The sequence shown here is derived from an EMBL/GenBank/DDBJ whole genome shotgun (WGS) entry which is preliminary data.</text>
</comment>
<feature type="domain" description="RDD" evidence="8">
    <location>
        <begin position="20"/>
        <end position="143"/>
    </location>
</feature>
<accession>A0ABP8KK41</accession>
<dbReference type="PANTHER" id="PTHR36115">
    <property type="entry name" value="PROLINE-RICH ANTIGEN HOMOLOG-RELATED"/>
    <property type="match status" value="1"/>
</dbReference>
<name>A0ABP8KK41_9MICO</name>
<dbReference type="Pfam" id="PF06271">
    <property type="entry name" value="RDD"/>
    <property type="match status" value="1"/>
</dbReference>
<dbReference type="Proteomes" id="UP001500945">
    <property type="component" value="Unassembled WGS sequence"/>
</dbReference>
<dbReference type="RefSeq" id="WP_345206667.1">
    <property type="nucleotide sequence ID" value="NZ_BAABGM010000015.1"/>
</dbReference>
<feature type="compositionally biased region" description="Basic and acidic residues" evidence="6">
    <location>
        <begin position="199"/>
        <end position="211"/>
    </location>
</feature>
<organism evidence="9 10">
    <name type="scientific">Fodinibacter luteus</name>
    <dbReference type="NCBI Taxonomy" id="552064"/>
    <lineage>
        <taxon>Bacteria</taxon>
        <taxon>Bacillati</taxon>
        <taxon>Actinomycetota</taxon>
        <taxon>Actinomycetes</taxon>
        <taxon>Micrococcales</taxon>
        <taxon>Intrasporangiaceae</taxon>
        <taxon>Fodinibacter (ex Wang et al. 2009)</taxon>
    </lineage>
</organism>
<evidence type="ECO:0000256" key="5">
    <source>
        <dbReference type="ARBA" id="ARBA00023136"/>
    </source>
</evidence>
<proteinExistence type="predicted"/>
<dbReference type="EMBL" id="BAABGM010000015">
    <property type="protein sequence ID" value="GAA4408509.1"/>
    <property type="molecule type" value="Genomic_DNA"/>
</dbReference>
<evidence type="ECO:0000256" key="3">
    <source>
        <dbReference type="ARBA" id="ARBA00022692"/>
    </source>
</evidence>
<evidence type="ECO:0000313" key="9">
    <source>
        <dbReference type="EMBL" id="GAA4408509.1"/>
    </source>
</evidence>
<feature type="transmembrane region" description="Helical" evidence="7">
    <location>
        <begin position="114"/>
        <end position="133"/>
    </location>
</feature>
<keyword evidence="3 7" id="KW-0812">Transmembrane</keyword>
<dbReference type="PANTHER" id="PTHR36115:SF6">
    <property type="entry name" value="PROLINE-RICH ANTIGEN HOMOLOG"/>
    <property type="match status" value="1"/>
</dbReference>
<reference evidence="10" key="1">
    <citation type="journal article" date="2019" name="Int. J. Syst. Evol. Microbiol.">
        <title>The Global Catalogue of Microorganisms (GCM) 10K type strain sequencing project: providing services to taxonomists for standard genome sequencing and annotation.</title>
        <authorList>
            <consortium name="The Broad Institute Genomics Platform"/>
            <consortium name="The Broad Institute Genome Sequencing Center for Infectious Disease"/>
            <person name="Wu L."/>
            <person name="Ma J."/>
        </authorList>
    </citation>
    <scope>NUCLEOTIDE SEQUENCE [LARGE SCALE GENOMIC DNA]</scope>
    <source>
        <strain evidence="10">JCM 17809</strain>
    </source>
</reference>
<evidence type="ECO:0000256" key="2">
    <source>
        <dbReference type="ARBA" id="ARBA00022475"/>
    </source>
</evidence>
<protein>
    <recommendedName>
        <fullName evidence="8">RDD domain-containing protein</fullName>
    </recommendedName>
</protein>
<evidence type="ECO:0000313" key="10">
    <source>
        <dbReference type="Proteomes" id="UP001500945"/>
    </source>
</evidence>
<evidence type="ECO:0000256" key="4">
    <source>
        <dbReference type="ARBA" id="ARBA00022989"/>
    </source>
</evidence>
<comment type="subcellular location">
    <subcellularLocation>
        <location evidence="1">Cell membrane</location>
        <topology evidence="1">Multi-pass membrane protein</topology>
    </subcellularLocation>
</comment>
<keyword evidence="2" id="KW-1003">Cell membrane</keyword>
<keyword evidence="4 7" id="KW-1133">Transmembrane helix</keyword>
<dbReference type="InterPro" id="IPR051791">
    <property type="entry name" value="Pra-immunoreactive"/>
</dbReference>
<keyword evidence="10" id="KW-1185">Reference proteome</keyword>
<dbReference type="InterPro" id="IPR010432">
    <property type="entry name" value="RDD"/>
</dbReference>
<evidence type="ECO:0000259" key="8">
    <source>
        <dbReference type="Pfam" id="PF06271"/>
    </source>
</evidence>
<sequence>MTGPDITVPREARPYQGESAGIVTRVVAATIDAVVVGVILGAGYLGWAAVIFLLDPLAFTFPQTNLLVSLTAGLFVATIYLWLAWWLLGRTYGAHIMGIRVSGRRGRRLGPLRALARAGFCVFFPIGLFWCAISPRRRSVQDVVLFTKVVYDWLPRPGGPGAHPAAGAHAPAGARPPTGSEPLAGAQPPAGGQPPVEGEPYRRHWPAHSDDPGPASAEPGQS</sequence>
<evidence type="ECO:0000256" key="6">
    <source>
        <dbReference type="SAM" id="MobiDB-lite"/>
    </source>
</evidence>
<feature type="compositionally biased region" description="Low complexity" evidence="6">
    <location>
        <begin position="162"/>
        <end position="198"/>
    </location>
</feature>
<keyword evidence="5 7" id="KW-0472">Membrane</keyword>